<proteinExistence type="predicted"/>
<dbReference type="PANTHER" id="PTHR11139">
    <property type="entry name" value="ATAXIA TELANGIECTASIA MUTATED ATM -RELATED"/>
    <property type="match status" value="1"/>
</dbReference>
<dbReference type="SMART" id="SM00146">
    <property type="entry name" value="PI3Kc"/>
    <property type="match status" value="1"/>
</dbReference>
<dbReference type="GO" id="GO:0005634">
    <property type="term" value="C:nucleus"/>
    <property type="evidence" value="ECO:0007669"/>
    <property type="project" value="TreeGrafter"/>
</dbReference>
<dbReference type="Proteomes" id="UP000230750">
    <property type="component" value="Unassembled WGS sequence"/>
</dbReference>
<feature type="domain" description="PI3K/PI4K catalytic" evidence="1">
    <location>
        <begin position="301"/>
        <end position="629"/>
    </location>
</feature>
<dbReference type="InterPro" id="IPR003152">
    <property type="entry name" value="FATC_dom"/>
</dbReference>
<dbReference type="SMART" id="SM01343">
    <property type="entry name" value="FATC"/>
    <property type="match status" value="1"/>
</dbReference>
<dbReference type="CDD" id="cd05163">
    <property type="entry name" value="PIKK_TRRAP"/>
    <property type="match status" value="1"/>
</dbReference>
<dbReference type="Pfam" id="PF02260">
    <property type="entry name" value="FATC"/>
    <property type="match status" value="1"/>
</dbReference>
<dbReference type="EMBL" id="MRZV01000016">
    <property type="protein sequence ID" value="PIK62233.1"/>
    <property type="molecule type" value="Genomic_DNA"/>
</dbReference>
<evidence type="ECO:0000259" key="1">
    <source>
        <dbReference type="PROSITE" id="PS50290"/>
    </source>
</evidence>
<dbReference type="STRING" id="307972.A0A2G8LPP8"/>
<evidence type="ECO:0000259" key="2">
    <source>
        <dbReference type="PROSITE" id="PS51190"/>
    </source>
</evidence>
<dbReference type="AlphaFoldDB" id="A0A2G8LPP8"/>
<organism evidence="3 4">
    <name type="scientific">Stichopus japonicus</name>
    <name type="common">Sea cucumber</name>
    <dbReference type="NCBI Taxonomy" id="307972"/>
    <lineage>
        <taxon>Eukaryota</taxon>
        <taxon>Metazoa</taxon>
        <taxon>Echinodermata</taxon>
        <taxon>Eleutherozoa</taxon>
        <taxon>Echinozoa</taxon>
        <taxon>Holothuroidea</taxon>
        <taxon>Aspidochirotacea</taxon>
        <taxon>Aspidochirotida</taxon>
        <taxon>Stichopodidae</taxon>
        <taxon>Apostichopus</taxon>
    </lineage>
</organism>
<keyword evidence="4" id="KW-1185">Reference proteome</keyword>
<dbReference type="InterPro" id="IPR036940">
    <property type="entry name" value="PI3/4_kinase_cat_sf"/>
</dbReference>
<gene>
    <name evidence="3" type="ORF">BSL78_00841</name>
</gene>
<comment type="caution">
    <text evidence="3">The sequence shown here is derived from an EMBL/GenBank/DDBJ whole genome shotgun (WGS) entry which is preliminary data.</text>
</comment>
<dbReference type="InterPro" id="IPR050517">
    <property type="entry name" value="DDR_Repair_Kinase"/>
</dbReference>
<dbReference type="PROSITE" id="PS51190">
    <property type="entry name" value="FATC"/>
    <property type="match status" value="1"/>
</dbReference>
<feature type="domain" description="FATC" evidence="2">
    <location>
        <begin position="630"/>
        <end position="662"/>
    </location>
</feature>
<accession>A0A2G8LPP8</accession>
<reference evidence="3 4" key="1">
    <citation type="journal article" date="2017" name="PLoS Biol.">
        <title>The sea cucumber genome provides insights into morphological evolution and visceral regeneration.</title>
        <authorList>
            <person name="Zhang X."/>
            <person name="Sun L."/>
            <person name="Yuan J."/>
            <person name="Sun Y."/>
            <person name="Gao Y."/>
            <person name="Zhang L."/>
            <person name="Li S."/>
            <person name="Dai H."/>
            <person name="Hamel J.F."/>
            <person name="Liu C."/>
            <person name="Yu Y."/>
            <person name="Liu S."/>
            <person name="Lin W."/>
            <person name="Guo K."/>
            <person name="Jin S."/>
            <person name="Xu P."/>
            <person name="Storey K.B."/>
            <person name="Huan P."/>
            <person name="Zhang T."/>
            <person name="Zhou Y."/>
            <person name="Zhang J."/>
            <person name="Lin C."/>
            <person name="Li X."/>
            <person name="Xing L."/>
            <person name="Huo D."/>
            <person name="Sun M."/>
            <person name="Wang L."/>
            <person name="Mercier A."/>
            <person name="Li F."/>
            <person name="Yang H."/>
            <person name="Xiang J."/>
        </authorList>
    </citation>
    <scope>NUCLEOTIDE SEQUENCE [LARGE SCALE GENOMIC DNA]</scope>
    <source>
        <strain evidence="3">Shaxun</strain>
        <tissue evidence="3">Muscle</tissue>
    </source>
</reference>
<dbReference type="PROSITE" id="PS50290">
    <property type="entry name" value="PI3_4_KINASE_3"/>
    <property type="match status" value="1"/>
</dbReference>
<dbReference type="OrthoDB" id="5570127at2759"/>
<dbReference type="GO" id="GO:0000124">
    <property type="term" value="C:SAGA complex"/>
    <property type="evidence" value="ECO:0007669"/>
    <property type="project" value="TreeGrafter"/>
</dbReference>
<name>A0A2G8LPP8_STIJA</name>
<dbReference type="GO" id="GO:0006281">
    <property type="term" value="P:DNA repair"/>
    <property type="evidence" value="ECO:0007669"/>
    <property type="project" value="TreeGrafter"/>
</dbReference>
<protein>
    <submittedName>
        <fullName evidence="3">Transformation/transcription domain-associated protein</fullName>
    </submittedName>
</protein>
<evidence type="ECO:0000313" key="3">
    <source>
        <dbReference type="EMBL" id="PIK62233.1"/>
    </source>
</evidence>
<dbReference type="GO" id="GO:0006355">
    <property type="term" value="P:regulation of DNA-templated transcription"/>
    <property type="evidence" value="ECO:0007669"/>
    <property type="project" value="TreeGrafter"/>
</dbReference>
<dbReference type="SUPFAM" id="SSF56112">
    <property type="entry name" value="Protein kinase-like (PK-like)"/>
    <property type="match status" value="1"/>
</dbReference>
<dbReference type="GO" id="GO:0035267">
    <property type="term" value="C:NuA4 histone acetyltransferase complex"/>
    <property type="evidence" value="ECO:0007669"/>
    <property type="project" value="TreeGrafter"/>
</dbReference>
<dbReference type="PANTHER" id="PTHR11139:SF1">
    <property type="entry name" value="TRANSFORMATION_TRANSCRIPTION DOMAIN-ASSOCIATED PROTEIN"/>
    <property type="match status" value="1"/>
</dbReference>
<dbReference type="Gene3D" id="1.10.1070.11">
    <property type="entry name" value="Phosphatidylinositol 3-/4-kinase, catalytic domain"/>
    <property type="match status" value="1"/>
</dbReference>
<dbReference type="InterPro" id="IPR000403">
    <property type="entry name" value="PI3/4_kinase_cat_dom"/>
</dbReference>
<evidence type="ECO:0000313" key="4">
    <source>
        <dbReference type="Proteomes" id="UP000230750"/>
    </source>
</evidence>
<dbReference type="Pfam" id="PF00454">
    <property type="entry name" value="PI3_PI4_kinase"/>
    <property type="match status" value="1"/>
</dbReference>
<dbReference type="InterPro" id="IPR011009">
    <property type="entry name" value="Kinase-like_dom_sf"/>
</dbReference>
<sequence>MDTTTKINGNNTTTTKINGCNHLGKATIAGITASQTTTTATSAANTAATTATAAPTTTTNTAAGLGASSTTTTGPIRASIPMVRCSKIMQVQRDLHPILLYSLEGIVDQMVWFRERWDEEVLRQLKLALTKCQAVAFENRGAVTELTTGLLVEEHGEVVSISQSSTPRSLRTLTASSRNWSRPLGLALKTSFISTAASELWTRRVQATAQDPVFQKLKNQFTTDFNFDIPGAMKLHNLIGMLKKWVKLMEARSKLGPKSFLIEDKCRFLSNFSSSTADVELPGEFLTPKHSHYNIRIARFMPRAEIVHKHNTAARRLYIRGSNGKIYPYLVVNDASMGESRREERVLQLLRMLNQFLAKRKETAKRQLQFTVPKVVAVSPQMRLVEDSPSSVSLLDIYKEWSLKHKVEYDAPISRYYERLAVVQSRGSQVSHQVLRDILKEVQSNMVPRSMLKDWAVRTFPTATDYFAFRKVFTSQLALLGLAEFILHLTRLNPEILQVERNSGLLSVFYFKFDIDDTTGELDANRPVPFRLTPNVAEFLTTVGVNGVLTASMIATARCLVQPSFQLSALLKAILRDEIIAWDKKKKDDNSKAVDVFQITPDEQIECDVLINTVTKAVNAIMTRLQNLAQFEGGESKVSTLVAAANSPDNLCRMDPAWHPWL</sequence>